<proteinExistence type="predicted"/>
<gene>
    <name evidence="1" type="ORF">PoB_003000400</name>
</gene>
<protein>
    <submittedName>
        <fullName evidence="1">Uncharacterized protein</fullName>
    </submittedName>
</protein>
<keyword evidence="2" id="KW-1185">Reference proteome</keyword>
<reference evidence="1 2" key="1">
    <citation type="journal article" date="2021" name="Elife">
        <title>Chloroplast acquisition without the gene transfer in kleptoplastic sea slugs, Plakobranchus ocellatus.</title>
        <authorList>
            <person name="Maeda T."/>
            <person name="Takahashi S."/>
            <person name="Yoshida T."/>
            <person name="Shimamura S."/>
            <person name="Takaki Y."/>
            <person name="Nagai Y."/>
            <person name="Toyoda A."/>
            <person name="Suzuki Y."/>
            <person name="Arimoto A."/>
            <person name="Ishii H."/>
            <person name="Satoh N."/>
            <person name="Nishiyama T."/>
            <person name="Hasebe M."/>
            <person name="Maruyama T."/>
            <person name="Minagawa J."/>
            <person name="Obokata J."/>
            <person name="Shigenobu S."/>
        </authorList>
    </citation>
    <scope>NUCLEOTIDE SEQUENCE [LARGE SCALE GENOMIC DNA]</scope>
</reference>
<dbReference type="Proteomes" id="UP000735302">
    <property type="component" value="Unassembled WGS sequence"/>
</dbReference>
<dbReference type="EMBL" id="BLXT01003727">
    <property type="protein sequence ID" value="GFO03499.1"/>
    <property type="molecule type" value="Genomic_DNA"/>
</dbReference>
<evidence type="ECO:0000313" key="1">
    <source>
        <dbReference type="EMBL" id="GFO03499.1"/>
    </source>
</evidence>
<organism evidence="1 2">
    <name type="scientific">Plakobranchus ocellatus</name>
    <dbReference type="NCBI Taxonomy" id="259542"/>
    <lineage>
        <taxon>Eukaryota</taxon>
        <taxon>Metazoa</taxon>
        <taxon>Spiralia</taxon>
        <taxon>Lophotrochozoa</taxon>
        <taxon>Mollusca</taxon>
        <taxon>Gastropoda</taxon>
        <taxon>Heterobranchia</taxon>
        <taxon>Euthyneura</taxon>
        <taxon>Panpulmonata</taxon>
        <taxon>Sacoglossa</taxon>
        <taxon>Placobranchoidea</taxon>
        <taxon>Plakobranchidae</taxon>
        <taxon>Plakobranchus</taxon>
    </lineage>
</organism>
<comment type="caution">
    <text evidence="1">The sequence shown here is derived from an EMBL/GenBank/DDBJ whole genome shotgun (WGS) entry which is preliminary data.</text>
</comment>
<sequence>MVQDSDDLHYYQTVSEKHVDLLVNIARKRDPRCPHSVSVKFGHDLKSSEVYAYCDLDHDIASSIAMRPDEGRRANFKGPQGFPCILRPGRGLWRITPGCASNRPQSISTLYASELWRKLINSEERKLERRQTQLREYAQNRGRGRRAEALDSGLGCGGIR</sequence>
<evidence type="ECO:0000313" key="2">
    <source>
        <dbReference type="Proteomes" id="UP000735302"/>
    </source>
</evidence>
<accession>A0AAV4A753</accession>
<dbReference type="AlphaFoldDB" id="A0AAV4A753"/>
<name>A0AAV4A753_9GAST</name>